<organism evidence="2 3">
    <name type="scientific">Miscanthus lutarioriparius</name>
    <dbReference type="NCBI Taxonomy" id="422564"/>
    <lineage>
        <taxon>Eukaryota</taxon>
        <taxon>Viridiplantae</taxon>
        <taxon>Streptophyta</taxon>
        <taxon>Embryophyta</taxon>
        <taxon>Tracheophyta</taxon>
        <taxon>Spermatophyta</taxon>
        <taxon>Magnoliopsida</taxon>
        <taxon>Liliopsida</taxon>
        <taxon>Poales</taxon>
        <taxon>Poaceae</taxon>
        <taxon>PACMAD clade</taxon>
        <taxon>Panicoideae</taxon>
        <taxon>Andropogonodae</taxon>
        <taxon>Andropogoneae</taxon>
        <taxon>Saccharinae</taxon>
        <taxon>Miscanthus</taxon>
    </lineage>
</organism>
<feature type="region of interest" description="Disordered" evidence="1">
    <location>
        <begin position="1"/>
        <end position="43"/>
    </location>
</feature>
<dbReference type="AlphaFoldDB" id="A0A811NJ54"/>
<keyword evidence="3" id="KW-1185">Reference proteome</keyword>
<dbReference type="Proteomes" id="UP000604825">
    <property type="component" value="Unassembled WGS sequence"/>
</dbReference>
<evidence type="ECO:0000313" key="3">
    <source>
        <dbReference type="Proteomes" id="UP000604825"/>
    </source>
</evidence>
<proteinExistence type="predicted"/>
<protein>
    <submittedName>
        <fullName evidence="2">Uncharacterized protein</fullName>
    </submittedName>
</protein>
<comment type="caution">
    <text evidence="2">The sequence shown here is derived from an EMBL/GenBank/DDBJ whole genome shotgun (WGS) entry which is preliminary data.</text>
</comment>
<dbReference type="OrthoDB" id="9451254at2759"/>
<evidence type="ECO:0000313" key="2">
    <source>
        <dbReference type="EMBL" id="CAD6223214.1"/>
    </source>
</evidence>
<name>A0A811NJ54_9POAL</name>
<evidence type="ECO:0000256" key="1">
    <source>
        <dbReference type="SAM" id="MobiDB-lite"/>
    </source>
</evidence>
<sequence>MRQSVQLVPGARRPPREPQADQRQLQLPKVTPAASSAPEPSTETVFASGQALGWHKRSHLMPSESDDVELYYVNGAGADHQEQHSAAADGFLDLNFPPAAPEET</sequence>
<dbReference type="EMBL" id="CAJGYO010000004">
    <property type="protein sequence ID" value="CAD6223214.1"/>
    <property type="molecule type" value="Genomic_DNA"/>
</dbReference>
<feature type="region of interest" description="Disordered" evidence="1">
    <location>
        <begin position="81"/>
        <end position="104"/>
    </location>
</feature>
<reference evidence="2" key="1">
    <citation type="submission" date="2020-10" db="EMBL/GenBank/DDBJ databases">
        <authorList>
            <person name="Han B."/>
            <person name="Lu T."/>
            <person name="Zhao Q."/>
            <person name="Huang X."/>
            <person name="Zhao Y."/>
        </authorList>
    </citation>
    <scope>NUCLEOTIDE SEQUENCE</scope>
</reference>
<accession>A0A811NJ54</accession>
<gene>
    <name evidence="2" type="ORF">NCGR_LOCUS15643</name>
</gene>